<evidence type="ECO:0000256" key="1">
    <source>
        <dbReference type="SAM" id="MobiDB-lite"/>
    </source>
</evidence>
<dbReference type="SUPFAM" id="SSF55729">
    <property type="entry name" value="Acyl-CoA N-acyltransferases (Nat)"/>
    <property type="match status" value="1"/>
</dbReference>
<evidence type="ECO:0000259" key="2">
    <source>
        <dbReference type="PROSITE" id="PS51186"/>
    </source>
</evidence>
<reference evidence="3 4" key="1">
    <citation type="submission" date="2022-10" db="EMBL/GenBank/DDBJ databases">
        <title>Luteolibacter flavescens strain MCCC 1K03193, whole genome shotgun sequencing project.</title>
        <authorList>
            <person name="Zhao G."/>
            <person name="Shen L."/>
        </authorList>
    </citation>
    <scope>NUCLEOTIDE SEQUENCE [LARGE SCALE GENOMIC DNA]</scope>
    <source>
        <strain evidence="3 4">MCCC 1K03193</strain>
    </source>
</reference>
<dbReference type="InterPro" id="IPR000182">
    <property type="entry name" value="GNAT_dom"/>
</dbReference>
<dbReference type="PROSITE" id="PS51186">
    <property type="entry name" value="GNAT"/>
    <property type="match status" value="1"/>
</dbReference>
<dbReference type="Proteomes" id="UP001207930">
    <property type="component" value="Unassembled WGS sequence"/>
</dbReference>
<name>A0ABT3FMK5_9BACT</name>
<dbReference type="Pfam" id="PF00583">
    <property type="entry name" value="Acetyltransf_1"/>
    <property type="match status" value="1"/>
</dbReference>
<feature type="region of interest" description="Disordered" evidence="1">
    <location>
        <begin position="195"/>
        <end position="216"/>
    </location>
</feature>
<protein>
    <submittedName>
        <fullName evidence="3">GNAT family N-acetyltransferase</fullName>
    </submittedName>
</protein>
<evidence type="ECO:0000313" key="4">
    <source>
        <dbReference type="Proteomes" id="UP001207930"/>
    </source>
</evidence>
<dbReference type="CDD" id="cd04301">
    <property type="entry name" value="NAT_SF"/>
    <property type="match status" value="1"/>
</dbReference>
<evidence type="ECO:0000313" key="3">
    <source>
        <dbReference type="EMBL" id="MCW1884798.1"/>
    </source>
</evidence>
<feature type="domain" description="N-acetyltransferase" evidence="2">
    <location>
        <begin position="21"/>
        <end position="161"/>
    </location>
</feature>
<organism evidence="3 4">
    <name type="scientific">Luteolibacter flavescens</name>
    <dbReference type="NCBI Taxonomy" id="1859460"/>
    <lineage>
        <taxon>Bacteria</taxon>
        <taxon>Pseudomonadati</taxon>
        <taxon>Verrucomicrobiota</taxon>
        <taxon>Verrucomicrobiia</taxon>
        <taxon>Verrucomicrobiales</taxon>
        <taxon>Verrucomicrobiaceae</taxon>
        <taxon>Luteolibacter</taxon>
    </lineage>
</organism>
<proteinExistence type="predicted"/>
<accession>A0ABT3FMK5</accession>
<keyword evidence="4" id="KW-1185">Reference proteome</keyword>
<dbReference type="InterPro" id="IPR016181">
    <property type="entry name" value="Acyl_CoA_acyltransferase"/>
</dbReference>
<sequence>MRWSTRTTAESRAIRRFAQDVRYRIYRQEDEAACVGIYRALESGFPSGGEPEFLERLRQSDRCIVVAERQGSVIGMGGISMESENVAMLWYGLVLPEHQGKGIGTTLALLRLCSLPSDEFNVFIYTLAKPRTFYRRLGFSICSEWGDEHGQQHPIANLHLGGFRRDFVLDILRSRGVIFKGPLIPCMKDSSAIGPIAGEDGSTRAPVVTPGEESTA</sequence>
<gene>
    <name evidence="3" type="ORF">OKA04_08670</name>
</gene>
<dbReference type="EMBL" id="JAPDDS010000004">
    <property type="protein sequence ID" value="MCW1884798.1"/>
    <property type="molecule type" value="Genomic_DNA"/>
</dbReference>
<comment type="caution">
    <text evidence="3">The sequence shown here is derived from an EMBL/GenBank/DDBJ whole genome shotgun (WGS) entry which is preliminary data.</text>
</comment>
<dbReference type="Gene3D" id="3.40.630.30">
    <property type="match status" value="1"/>
</dbReference>